<keyword evidence="2" id="KW-1185">Reference proteome</keyword>
<name>A0A0B2UWV0_TOXCA</name>
<evidence type="ECO:0000313" key="2">
    <source>
        <dbReference type="Proteomes" id="UP000031036"/>
    </source>
</evidence>
<dbReference type="EMBL" id="JPKZ01003124">
    <property type="protein sequence ID" value="KHN73330.1"/>
    <property type="molecule type" value="Genomic_DNA"/>
</dbReference>
<accession>A0A0B2UWV0</accession>
<evidence type="ECO:0000313" key="1">
    <source>
        <dbReference type="EMBL" id="KHN73330.1"/>
    </source>
</evidence>
<dbReference type="Proteomes" id="UP000031036">
    <property type="component" value="Unassembled WGS sequence"/>
</dbReference>
<reference evidence="1" key="1">
    <citation type="submission" date="2014-11" db="EMBL/GenBank/DDBJ databases">
        <title>Genetic blueprint of the zoonotic pathogen Toxocara canis.</title>
        <authorList>
            <person name="Zhu X.-Q."/>
            <person name="Korhonen P.K."/>
            <person name="Cai H."/>
            <person name="Young N.D."/>
            <person name="Nejsum P."/>
            <person name="von Samson-Himmelstjerna G."/>
            <person name="Boag P.R."/>
            <person name="Tan P."/>
            <person name="Li Q."/>
            <person name="Min J."/>
            <person name="Yang Y."/>
            <person name="Wang X."/>
            <person name="Fang X."/>
            <person name="Hall R.S."/>
            <person name="Hofmann A."/>
            <person name="Sternberg P.W."/>
            <person name="Jex A.R."/>
            <person name="Gasser R.B."/>
        </authorList>
    </citation>
    <scope>NUCLEOTIDE SEQUENCE [LARGE SCALE GENOMIC DNA]</scope>
    <source>
        <strain evidence="1">PN_DK_2014</strain>
    </source>
</reference>
<feature type="non-terminal residue" evidence="1">
    <location>
        <position position="1"/>
    </location>
</feature>
<feature type="non-terminal residue" evidence="1">
    <location>
        <position position="112"/>
    </location>
</feature>
<dbReference type="AlphaFoldDB" id="A0A0B2UWV0"/>
<gene>
    <name evidence="1" type="ORF">Tcan_01057</name>
</gene>
<comment type="caution">
    <text evidence="1">The sequence shown here is derived from an EMBL/GenBank/DDBJ whole genome shotgun (WGS) entry which is preliminary data.</text>
</comment>
<protein>
    <submittedName>
        <fullName evidence="1">Uncharacterized protein</fullName>
    </submittedName>
</protein>
<proteinExistence type="predicted"/>
<sequence>FFMPFYISFVCLLPPRSAPAFFRFNSRNCIYVPVFLFVQWLELEVHSSEVMQLGKDSPHHYCIQQFQTSSSTSGEHIAAFSTVIDLCYLRTLNEIGCSASESLQDKSFRSSS</sequence>
<organism evidence="1 2">
    <name type="scientific">Toxocara canis</name>
    <name type="common">Canine roundworm</name>
    <dbReference type="NCBI Taxonomy" id="6265"/>
    <lineage>
        <taxon>Eukaryota</taxon>
        <taxon>Metazoa</taxon>
        <taxon>Ecdysozoa</taxon>
        <taxon>Nematoda</taxon>
        <taxon>Chromadorea</taxon>
        <taxon>Rhabditida</taxon>
        <taxon>Spirurina</taxon>
        <taxon>Ascaridomorpha</taxon>
        <taxon>Ascaridoidea</taxon>
        <taxon>Toxocaridae</taxon>
        <taxon>Toxocara</taxon>
    </lineage>
</organism>